<feature type="region of interest" description="Disordered" evidence="1">
    <location>
        <begin position="1"/>
        <end position="21"/>
    </location>
</feature>
<evidence type="ECO:0000313" key="3">
    <source>
        <dbReference type="Proteomes" id="UP000609802"/>
    </source>
</evidence>
<accession>A0ABQ3J591</accession>
<reference evidence="3" key="1">
    <citation type="journal article" date="2019" name="Int. J. Syst. Evol. Microbiol.">
        <title>The Global Catalogue of Microorganisms (GCM) 10K type strain sequencing project: providing services to taxonomists for standard genome sequencing and annotation.</title>
        <authorList>
            <consortium name="The Broad Institute Genomics Platform"/>
            <consortium name="The Broad Institute Genome Sequencing Center for Infectious Disease"/>
            <person name="Wu L."/>
            <person name="Ma J."/>
        </authorList>
    </citation>
    <scope>NUCLEOTIDE SEQUENCE [LARGE SCALE GENOMIC DNA]</scope>
    <source>
        <strain evidence="3">KCTC 42443</strain>
    </source>
</reference>
<gene>
    <name evidence="2" type="ORF">GCM10016455_25400</name>
</gene>
<keyword evidence="3" id="KW-1185">Reference proteome</keyword>
<organism evidence="2 3">
    <name type="scientific">Aliiroseovarius zhejiangensis</name>
    <dbReference type="NCBI Taxonomy" id="1632025"/>
    <lineage>
        <taxon>Bacteria</taxon>
        <taxon>Pseudomonadati</taxon>
        <taxon>Pseudomonadota</taxon>
        <taxon>Alphaproteobacteria</taxon>
        <taxon>Rhodobacterales</taxon>
        <taxon>Paracoccaceae</taxon>
        <taxon>Aliiroseovarius</taxon>
    </lineage>
</organism>
<proteinExistence type="predicted"/>
<sequence length="83" mass="8996">MGPAIPVKSVDSSARSAPSEADLKSRGNRLYISVRLFARIAHDWATSNSLEASAYVQFATATHSAMSKKWKLDADRINDSGVD</sequence>
<name>A0ABQ3J591_9RHOB</name>
<protein>
    <submittedName>
        <fullName evidence="2">Uncharacterized protein</fullName>
    </submittedName>
</protein>
<comment type="caution">
    <text evidence="2">The sequence shown here is derived from an EMBL/GenBank/DDBJ whole genome shotgun (WGS) entry which is preliminary data.</text>
</comment>
<dbReference type="Proteomes" id="UP000609802">
    <property type="component" value="Unassembled WGS sequence"/>
</dbReference>
<dbReference type="EMBL" id="BNCH01000005">
    <property type="protein sequence ID" value="GHF02990.1"/>
    <property type="molecule type" value="Genomic_DNA"/>
</dbReference>
<evidence type="ECO:0000256" key="1">
    <source>
        <dbReference type="SAM" id="MobiDB-lite"/>
    </source>
</evidence>
<evidence type="ECO:0000313" key="2">
    <source>
        <dbReference type="EMBL" id="GHF02990.1"/>
    </source>
</evidence>